<feature type="compositionally biased region" description="Low complexity" evidence="1">
    <location>
        <begin position="10"/>
        <end position="27"/>
    </location>
</feature>
<dbReference type="Proteomes" id="UP000053611">
    <property type="component" value="Unassembled WGS sequence"/>
</dbReference>
<feature type="region of interest" description="Disordered" evidence="1">
    <location>
        <begin position="1"/>
        <end position="27"/>
    </location>
</feature>
<dbReference type="RefSeq" id="XP_018281119.1">
    <property type="nucleotide sequence ID" value="XM_018422294.1"/>
</dbReference>
<gene>
    <name evidence="2" type="ORF">CC85DRAFT_283269</name>
</gene>
<organism evidence="2 3">
    <name type="scientific">Cutaneotrichosporon oleaginosum</name>
    <dbReference type="NCBI Taxonomy" id="879819"/>
    <lineage>
        <taxon>Eukaryota</taxon>
        <taxon>Fungi</taxon>
        <taxon>Dikarya</taxon>
        <taxon>Basidiomycota</taxon>
        <taxon>Agaricomycotina</taxon>
        <taxon>Tremellomycetes</taxon>
        <taxon>Trichosporonales</taxon>
        <taxon>Trichosporonaceae</taxon>
        <taxon>Cutaneotrichosporon</taxon>
    </lineage>
</organism>
<sequence>MVGKSKHVESTLVGDDTVTTTTTRSTNLRGVTTEKEKVTVNGKLESSTTVVTQKNGSAVETTKQGDGRTTTVTYPPTAVIREYQASAPMAVPAASYAVHTDEGPVSRPVCVCDCCCFGFSIGNPTSINVLGWGFSIGRPCGVILCCVPIMC</sequence>
<evidence type="ECO:0000256" key="1">
    <source>
        <dbReference type="SAM" id="MobiDB-lite"/>
    </source>
</evidence>
<protein>
    <submittedName>
        <fullName evidence="2">Uncharacterized protein</fullName>
    </submittedName>
</protein>
<feature type="region of interest" description="Disordered" evidence="1">
    <location>
        <begin position="49"/>
        <end position="72"/>
    </location>
</feature>
<dbReference type="EMBL" id="KQ087185">
    <property type="protein sequence ID" value="KLT44628.1"/>
    <property type="molecule type" value="Genomic_DNA"/>
</dbReference>
<evidence type="ECO:0000313" key="2">
    <source>
        <dbReference type="EMBL" id="KLT44628.1"/>
    </source>
</evidence>
<evidence type="ECO:0000313" key="3">
    <source>
        <dbReference type="Proteomes" id="UP000053611"/>
    </source>
</evidence>
<accession>A0A0J0XU69</accession>
<dbReference type="GeneID" id="28982897"/>
<name>A0A0J0XU69_9TREE</name>
<dbReference type="AlphaFoldDB" id="A0A0J0XU69"/>
<keyword evidence="3" id="KW-1185">Reference proteome</keyword>
<proteinExistence type="predicted"/>
<reference evidence="2 3" key="1">
    <citation type="submission" date="2015-03" db="EMBL/GenBank/DDBJ databases">
        <title>Genomics and transcriptomics of the oil-accumulating basidiomycete yeast T. oleaginosus allow insights into substrate utilization and the diverse evolutionary trajectories of mating systems in fungi.</title>
        <authorList>
            <consortium name="DOE Joint Genome Institute"/>
            <person name="Kourist R."/>
            <person name="Kracht O."/>
            <person name="Bracharz F."/>
            <person name="Lipzen A."/>
            <person name="Nolan M."/>
            <person name="Ohm R."/>
            <person name="Grigoriev I."/>
            <person name="Sun S."/>
            <person name="Heitman J."/>
            <person name="Bruck T."/>
            <person name="Nowrousian M."/>
        </authorList>
    </citation>
    <scope>NUCLEOTIDE SEQUENCE [LARGE SCALE GENOMIC DNA]</scope>
    <source>
        <strain evidence="2 3">IBC0246</strain>
    </source>
</reference>